<dbReference type="InterPro" id="IPR050911">
    <property type="entry name" value="DRAM/TMEM150_Autophagy_Mod"/>
</dbReference>
<dbReference type="AlphaFoldDB" id="A0A0N4ZQ32"/>
<accession>A0A0N4ZQ32</accession>
<dbReference type="InterPro" id="IPR019402">
    <property type="entry name" value="CWH43_N"/>
</dbReference>
<dbReference type="Proteomes" id="UP000038045">
    <property type="component" value="Unplaced"/>
</dbReference>
<evidence type="ECO:0000313" key="9">
    <source>
        <dbReference type="WBParaSite" id="PTRK_0001063600.1"/>
    </source>
</evidence>
<keyword evidence="8" id="KW-1185">Reference proteome</keyword>
<feature type="transmembrane region" description="Helical" evidence="6">
    <location>
        <begin position="7"/>
        <end position="27"/>
    </location>
</feature>
<feature type="transmembrane region" description="Helical" evidence="6">
    <location>
        <begin position="120"/>
        <end position="139"/>
    </location>
</feature>
<feature type="transmembrane region" description="Helical" evidence="6">
    <location>
        <begin position="52"/>
        <end position="70"/>
    </location>
</feature>
<reference evidence="9" key="1">
    <citation type="submission" date="2017-02" db="UniProtKB">
        <authorList>
            <consortium name="WormBaseParasite"/>
        </authorList>
    </citation>
    <scope>IDENTIFICATION</scope>
</reference>
<keyword evidence="4 6" id="KW-1133">Transmembrane helix</keyword>
<comment type="similarity">
    <text evidence="2">Belongs to the DRAM/TMEM150 family.</text>
</comment>
<dbReference type="PANTHER" id="PTHR21324">
    <property type="entry name" value="FASTING-INDUCIBLE INTEGRAL MEMBRANE PROTEIN TM6P1-RELATED"/>
    <property type="match status" value="1"/>
</dbReference>
<dbReference type="WBParaSite" id="PTRK_0001063600.1">
    <property type="protein sequence ID" value="PTRK_0001063600.1"/>
    <property type="gene ID" value="PTRK_0001063600"/>
</dbReference>
<keyword evidence="3 6" id="KW-0812">Transmembrane</keyword>
<feature type="transmembrane region" description="Helical" evidence="6">
    <location>
        <begin position="219"/>
        <end position="236"/>
    </location>
</feature>
<dbReference type="GO" id="GO:0012505">
    <property type="term" value="C:endomembrane system"/>
    <property type="evidence" value="ECO:0007669"/>
    <property type="project" value="UniProtKB-SubCell"/>
</dbReference>
<name>A0A0N4ZQ32_PARTI</name>
<keyword evidence="5 6" id="KW-0472">Membrane</keyword>
<proteinExistence type="inferred from homology"/>
<evidence type="ECO:0000256" key="6">
    <source>
        <dbReference type="SAM" id="Phobius"/>
    </source>
</evidence>
<organism evidence="8 9">
    <name type="scientific">Parastrongyloides trichosuri</name>
    <name type="common">Possum-specific nematode worm</name>
    <dbReference type="NCBI Taxonomy" id="131310"/>
    <lineage>
        <taxon>Eukaryota</taxon>
        <taxon>Metazoa</taxon>
        <taxon>Ecdysozoa</taxon>
        <taxon>Nematoda</taxon>
        <taxon>Chromadorea</taxon>
        <taxon>Rhabditida</taxon>
        <taxon>Tylenchina</taxon>
        <taxon>Panagrolaimomorpha</taxon>
        <taxon>Strongyloidoidea</taxon>
        <taxon>Strongyloididae</taxon>
        <taxon>Parastrongyloides</taxon>
    </lineage>
</organism>
<evidence type="ECO:0000256" key="5">
    <source>
        <dbReference type="ARBA" id="ARBA00023136"/>
    </source>
</evidence>
<evidence type="ECO:0000256" key="2">
    <source>
        <dbReference type="ARBA" id="ARBA00006565"/>
    </source>
</evidence>
<dbReference type="Pfam" id="PF10277">
    <property type="entry name" value="Frag1"/>
    <property type="match status" value="1"/>
</dbReference>
<evidence type="ECO:0000256" key="4">
    <source>
        <dbReference type="ARBA" id="ARBA00022989"/>
    </source>
</evidence>
<sequence length="286" mass="32695">MLEKVWLIPLFSLIFSFLAFALGYIIAVTEGHVHAVWPYISDTGTLLPESSIFGQLLNLSALFLALSIYLRHRQIVEFYWHKHHVEGYWRFFSLILLIIGYTSSLGVSIVANFQQHKSTMYVHYSGALLAFGGGLIYAWGQTIFSYIMSPKLVWKVVSHFRCLLTTIATLTFFTMILFGCILGKSKDKTTKQLDGYHLVHWTPDMPNFKEHTIGTCSEWILAICFQFYILSFAIELRGTILHAPKLDIEAMFKTSNEDTQSSYSKETDDSNLSKLPITLIHLPDNF</sequence>
<feature type="transmembrane region" description="Helical" evidence="6">
    <location>
        <begin position="91"/>
        <end position="114"/>
    </location>
</feature>
<feature type="transmembrane region" description="Helical" evidence="6">
    <location>
        <begin position="160"/>
        <end position="184"/>
    </location>
</feature>
<comment type="subcellular location">
    <subcellularLocation>
        <location evidence="1">Endomembrane system</location>
        <topology evidence="1">Multi-pass membrane protein</topology>
    </subcellularLocation>
</comment>
<evidence type="ECO:0000313" key="8">
    <source>
        <dbReference type="Proteomes" id="UP000038045"/>
    </source>
</evidence>
<protein>
    <submittedName>
        <fullName evidence="9">DNA damage-regulated autophagy modulator protein 2</fullName>
    </submittedName>
</protein>
<evidence type="ECO:0000259" key="7">
    <source>
        <dbReference type="Pfam" id="PF10277"/>
    </source>
</evidence>
<evidence type="ECO:0000256" key="3">
    <source>
        <dbReference type="ARBA" id="ARBA00022692"/>
    </source>
</evidence>
<dbReference type="PANTHER" id="PTHR21324:SF2">
    <property type="entry name" value="EG:22E5.9 PROTEIN"/>
    <property type="match status" value="1"/>
</dbReference>
<evidence type="ECO:0000256" key="1">
    <source>
        <dbReference type="ARBA" id="ARBA00004127"/>
    </source>
</evidence>
<feature type="domain" description="CWH43-like N-terminal" evidence="7">
    <location>
        <begin position="5"/>
        <end position="237"/>
    </location>
</feature>